<comment type="subcellular location">
    <subcellularLocation>
        <location evidence="1">Nucleus</location>
    </subcellularLocation>
</comment>
<dbReference type="GO" id="GO:0005634">
    <property type="term" value="C:nucleus"/>
    <property type="evidence" value="ECO:0007669"/>
    <property type="project" value="UniProtKB-SubCell"/>
</dbReference>
<dbReference type="PANTHER" id="PTHR12420:SF4">
    <property type="entry name" value="PHD FINGER PROTEIN 11"/>
    <property type="match status" value="1"/>
</dbReference>
<dbReference type="Proteomes" id="UP000504640">
    <property type="component" value="Unplaced"/>
</dbReference>
<proteinExistence type="predicted"/>
<accession>A0A6J3J8P0</accession>
<dbReference type="InterPro" id="IPR051188">
    <property type="entry name" value="PHD-type_Zinc_Finger"/>
</dbReference>
<evidence type="ECO:0000313" key="4">
    <source>
        <dbReference type="Proteomes" id="UP000504640"/>
    </source>
</evidence>
<evidence type="ECO:0000256" key="1">
    <source>
        <dbReference type="ARBA" id="ARBA00004123"/>
    </source>
</evidence>
<organism evidence="4 5">
    <name type="scientific">Sapajus apella</name>
    <name type="common">Brown-capped capuchin</name>
    <name type="synonym">Cebus apella</name>
    <dbReference type="NCBI Taxonomy" id="9515"/>
    <lineage>
        <taxon>Eukaryota</taxon>
        <taxon>Metazoa</taxon>
        <taxon>Chordata</taxon>
        <taxon>Craniata</taxon>
        <taxon>Vertebrata</taxon>
        <taxon>Euteleostomi</taxon>
        <taxon>Mammalia</taxon>
        <taxon>Eutheria</taxon>
        <taxon>Euarchontoglires</taxon>
        <taxon>Primates</taxon>
        <taxon>Haplorrhini</taxon>
        <taxon>Platyrrhini</taxon>
        <taxon>Cebidae</taxon>
        <taxon>Cebinae</taxon>
        <taxon>Sapajus</taxon>
    </lineage>
</organism>
<reference evidence="5" key="1">
    <citation type="submission" date="2025-08" db="UniProtKB">
        <authorList>
            <consortium name="RefSeq"/>
        </authorList>
    </citation>
    <scope>IDENTIFICATION</scope>
    <source>
        <tissue evidence="5">Blood</tissue>
    </source>
</reference>
<evidence type="ECO:0000256" key="2">
    <source>
        <dbReference type="ARBA" id="ARBA00023242"/>
    </source>
</evidence>
<evidence type="ECO:0000313" key="5">
    <source>
        <dbReference type="RefSeq" id="XP_032150509.1"/>
    </source>
</evidence>
<keyword evidence="2" id="KW-0539">Nucleus</keyword>
<feature type="coiled-coil region" evidence="3">
    <location>
        <begin position="85"/>
        <end position="112"/>
    </location>
</feature>
<keyword evidence="3" id="KW-0175">Coiled coil</keyword>
<gene>
    <name evidence="5" type="primary">PHF11</name>
</gene>
<evidence type="ECO:0000256" key="3">
    <source>
        <dbReference type="SAM" id="Coils"/>
    </source>
</evidence>
<dbReference type="RefSeq" id="XP_032150509.1">
    <property type="nucleotide sequence ID" value="XM_032294618.1"/>
</dbReference>
<dbReference type="AlphaFoldDB" id="A0A6J3J8P0"/>
<dbReference type="GeneID" id="116562406"/>
<keyword evidence="4" id="KW-1185">Reference proteome</keyword>
<protein>
    <submittedName>
        <fullName evidence="5">PHD finger protein 11 isoform X4</fullName>
    </submittedName>
</protein>
<sequence>MTPNRFVRHMKEEHDKHTDATVKVPFLKKCKEAGLLTYLLEEILDKVHSIPEKLMDETTSEADYEEIGSALFECRLFEDTFENFQAAIEKKIDTSHRRRQQLKEEIELLDDLKQTLCSLQESRDLMSSSTSVSSLSS</sequence>
<dbReference type="PANTHER" id="PTHR12420">
    <property type="entry name" value="PHD FINGER PROTEIN"/>
    <property type="match status" value="1"/>
</dbReference>
<dbReference type="CTD" id="51131"/>
<name>A0A6J3J8P0_SAPAP</name>